<feature type="transmembrane region" description="Helical" evidence="9">
    <location>
        <begin position="192"/>
        <end position="213"/>
    </location>
</feature>
<dbReference type="GO" id="GO:0000329">
    <property type="term" value="C:fungal-type vacuole membrane"/>
    <property type="evidence" value="ECO:0007669"/>
    <property type="project" value="TreeGrafter"/>
</dbReference>
<dbReference type="InterPro" id="IPR044880">
    <property type="entry name" value="NCX_ion-bd_dom_sf"/>
</dbReference>
<dbReference type="Proteomes" id="UP001274830">
    <property type="component" value="Unassembled WGS sequence"/>
</dbReference>
<evidence type="ECO:0000256" key="9">
    <source>
        <dbReference type="SAM" id="Phobius"/>
    </source>
</evidence>
<name>A0AAE0WX10_9PEZI</name>
<dbReference type="PANTHER" id="PTHR31503">
    <property type="entry name" value="VACUOLAR CALCIUM ION TRANSPORTER"/>
    <property type="match status" value="1"/>
</dbReference>
<dbReference type="Pfam" id="PF01699">
    <property type="entry name" value="Na_Ca_ex"/>
    <property type="match status" value="2"/>
</dbReference>
<evidence type="ECO:0000256" key="7">
    <source>
        <dbReference type="ARBA" id="ARBA00023136"/>
    </source>
</evidence>
<evidence type="ECO:0000313" key="11">
    <source>
        <dbReference type="EMBL" id="KAK3679991.1"/>
    </source>
</evidence>
<keyword evidence="3" id="KW-0813">Transport</keyword>
<feature type="domain" description="Sodium/calcium exchanger membrane region" evidence="10">
    <location>
        <begin position="239"/>
        <end position="329"/>
    </location>
</feature>
<feature type="transmembrane region" description="Helical" evidence="9">
    <location>
        <begin position="502"/>
        <end position="519"/>
    </location>
</feature>
<dbReference type="EMBL" id="JAUTXT010000001">
    <property type="protein sequence ID" value="KAK3679991.1"/>
    <property type="molecule type" value="Genomic_DNA"/>
</dbReference>
<dbReference type="GO" id="GO:0012505">
    <property type="term" value="C:endomembrane system"/>
    <property type="evidence" value="ECO:0007669"/>
    <property type="project" value="UniProtKB-SubCell"/>
</dbReference>
<comment type="subcellular location">
    <subcellularLocation>
        <location evidence="1">Endomembrane system</location>
        <topology evidence="1">Multi-pass membrane protein</topology>
    </subcellularLocation>
</comment>
<proteinExistence type="inferred from homology"/>
<evidence type="ECO:0000256" key="3">
    <source>
        <dbReference type="ARBA" id="ARBA00022448"/>
    </source>
</evidence>
<feature type="transmembrane region" description="Helical" evidence="9">
    <location>
        <begin position="472"/>
        <end position="490"/>
    </location>
</feature>
<keyword evidence="12" id="KW-1185">Reference proteome</keyword>
<comment type="caution">
    <text evidence="11">The sequence shown here is derived from an EMBL/GenBank/DDBJ whole genome shotgun (WGS) entry which is preliminary data.</text>
</comment>
<keyword evidence="6" id="KW-0406">Ion transport</keyword>
<dbReference type="Gene3D" id="1.20.1420.30">
    <property type="entry name" value="NCX, central ion-binding region"/>
    <property type="match status" value="1"/>
</dbReference>
<dbReference type="InterPro" id="IPR004713">
    <property type="entry name" value="CaH_exchang"/>
</dbReference>
<dbReference type="PANTHER" id="PTHR31503:SF20">
    <property type="entry name" value="CA(2+)_H(+) EXCHANGER, PUTATIVE (EUROFUNG)-RELATED"/>
    <property type="match status" value="1"/>
</dbReference>
<feature type="transmembrane region" description="Helical" evidence="9">
    <location>
        <begin position="525"/>
        <end position="545"/>
    </location>
</feature>
<feature type="domain" description="Sodium/calcium exchanger membrane region" evidence="10">
    <location>
        <begin position="403"/>
        <end position="543"/>
    </location>
</feature>
<evidence type="ECO:0000256" key="8">
    <source>
        <dbReference type="SAM" id="MobiDB-lite"/>
    </source>
</evidence>
<evidence type="ECO:0000256" key="2">
    <source>
        <dbReference type="ARBA" id="ARBA00008170"/>
    </source>
</evidence>
<keyword evidence="7 9" id="KW-0472">Membrane</keyword>
<sequence>MHSIKKVARRQAWYAEDTVYNPFGRYNSHRQRRRSDSLENNRPLVVVHTENDAEIRPIASSWDPSPGPRRADTYPAPLETRRWSAGPIDLPATELAAPDNANAAQSTTTTTKLENDEQSQDLDSGPRRRKARKFLPWKQSGNAAGSEQEVLVSKQIPFGRQLGLIFLGSWTMILWCFVPAGFAVYYTHQDPIIIFIINFLAIIPTNEVLAYGVEQLGMHFGDRLEGLLSMTFRNIIVLQASLLGGILQNLLLMTGVAFVVGGYHRKEQYFSIRLAQTISMFLLLAVLSLTIPTVSRLWGHSTPAGILAQSRGTAVVIMTSYVLWLVFQLKTNRSLFDLPDEVAKASKPWEGRSLSREAGAALKAVAAQGAMGASMAGGTIVRENLIHDQPEEKAIPKLSWPVAIVAIVATTVLLALNTEFATNSIQAMSARGLPQTFLGLVILPLMSNDPAIITVAKNDKMDMALVLTLERAMQTALMVVPLIVLIAWGMRIDEMTLDFDGFAVASLFASIIIVTYVVQEGRTNWLTGALLLKVFIIISLASFYITETLQT</sequence>
<accession>A0AAE0WX10</accession>
<dbReference type="GO" id="GO:0006874">
    <property type="term" value="P:intracellular calcium ion homeostasis"/>
    <property type="evidence" value="ECO:0007669"/>
    <property type="project" value="TreeGrafter"/>
</dbReference>
<feature type="region of interest" description="Disordered" evidence="8">
    <location>
        <begin position="56"/>
        <end position="128"/>
    </location>
</feature>
<organism evidence="11 12">
    <name type="scientific">Recurvomyces mirabilis</name>
    <dbReference type="NCBI Taxonomy" id="574656"/>
    <lineage>
        <taxon>Eukaryota</taxon>
        <taxon>Fungi</taxon>
        <taxon>Dikarya</taxon>
        <taxon>Ascomycota</taxon>
        <taxon>Pezizomycotina</taxon>
        <taxon>Dothideomycetes</taxon>
        <taxon>Dothideomycetidae</taxon>
        <taxon>Mycosphaerellales</taxon>
        <taxon>Teratosphaeriaceae</taxon>
        <taxon>Recurvomyces</taxon>
    </lineage>
</organism>
<comment type="similarity">
    <text evidence="2">Belongs to the Ca(2+):cation antiporter (CaCA) (TC 2.A.19) family.</text>
</comment>
<reference evidence="11" key="1">
    <citation type="submission" date="2023-07" db="EMBL/GenBank/DDBJ databases">
        <title>Black Yeasts Isolated from many extreme environments.</title>
        <authorList>
            <person name="Coleine C."/>
            <person name="Stajich J.E."/>
            <person name="Selbmann L."/>
        </authorList>
    </citation>
    <scope>NUCLEOTIDE SEQUENCE</scope>
    <source>
        <strain evidence="11">CCFEE 5485</strain>
    </source>
</reference>
<dbReference type="AlphaFoldDB" id="A0AAE0WX10"/>
<feature type="transmembrane region" description="Helical" evidence="9">
    <location>
        <begin position="164"/>
        <end position="186"/>
    </location>
</feature>
<dbReference type="InterPro" id="IPR004837">
    <property type="entry name" value="NaCa_Exmemb"/>
</dbReference>
<feature type="transmembrane region" description="Helical" evidence="9">
    <location>
        <begin position="234"/>
        <end position="260"/>
    </location>
</feature>
<feature type="transmembrane region" description="Helical" evidence="9">
    <location>
        <begin position="437"/>
        <end position="456"/>
    </location>
</feature>
<evidence type="ECO:0000256" key="1">
    <source>
        <dbReference type="ARBA" id="ARBA00004127"/>
    </source>
</evidence>
<evidence type="ECO:0000313" key="12">
    <source>
        <dbReference type="Proteomes" id="UP001274830"/>
    </source>
</evidence>
<evidence type="ECO:0000259" key="10">
    <source>
        <dbReference type="Pfam" id="PF01699"/>
    </source>
</evidence>
<feature type="transmembrane region" description="Helical" evidence="9">
    <location>
        <begin position="306"/>
        <end position="327"/>
    </location>
</feature>
<keyword evidence="5 9" id="KW-1133">Transmembrane helix</keyword>
<evidence type="ECO:0000256" key="6">
    <source>
        <dbReference type="ARBA" id="ARBA00023065"/>
    </source>
</evidence>
<dbReference type="GO" id="GO:0015369">
    <property type="term" value="F:calcium:proton antiporter activity"/>
    <property type="evidence" value="ECO:0007669"/>
    <property type="project" value="TreeGrafter"/>
</dbReference>
<feature type="transmembrane region" description="Helical" evidence="9">
    <location>
        <begin position="398"/>
        <end position="416"/>
    </location>
</feature>
<evidence type="ECO:0000256" key="5">
    <source>
        <dbReference type="ARBA" id="ARBA00022989"/>
    </source>
</evidence>
<gene>
    <name evidence="11" type="primary">VCX1_1</name>
    <name evidence="11" type="ORF">LTR78_000368</name>
</gene>
<keyword evidence="4 9" id="KW-0812">Transmembrane</keyword>
<feature type="transmembrane region" description="Helical" evidence="9">
    <location>
        <begin position="272"/>
        <end position="294"/>
    </location>
</feature>
<protein>
    <submittedName>
        <fullName evidence="11">Vacuolar calcium ion transporter</fullName>
    </submittedName>
</protein>
<evidence type="ECO:0000256" key="4">
    <source>
        <dbReference type="ARBA" id="ARBA00022692"/>
    </source>
</evidence>